<dbReference type="EMBL" id="CP032100">
    <property type="protein sequence ID" value="AXX89550.1"/>
    <property type="molecule type" value="Genomic_DNA"/>
</dbReference>
<evidence type="ECO:0000256" key="2">
    <source>
        <dbReference type="ARBA" id="ARBA00012528"/>
    </source>
</evidence>
<evidence type="ECO:0000256" key="7">
    <source>
        <dbReference type="ARBA" id="ARBA00034247"/>
    </source>
</evidence>
<evidence type="ECO:0000313" key="10">
    <source>
        <dbReference type="EMBL" id="AXX89550.1"/>
    </source>
</evidence>
<dbReference type="GO" id="GO:0052621">
    <property type="term" value="F:diguanylate cyclase activity"/>
    <property type="evidence" value="ECO:0007669"/>
    <property type="project" value="UniProtKB-EC"/>
</dbReference>
<name>A0AAD0WQ89_9BACT</name>
<proteinExistence type="predicted"/>
<evidence type="ECO:0000259" key="9">
    <source>
        <dbReference type="PROSITE" id="PS50887"/>
    </source>
</evidence>
<dbReference type="InterPro" id="IPR033479">
    <property type="entry name" value="dCache_1"/>
</dbReference>
<dbReference type="KEGG" id="asui:ASUIS_1062"/>
<evidence type="ECO:0000256" key="3">
    <source>
        <dbReference type="ARBA" id="ARBA00022475"/>
    </source>
</evidence>
<dbReference type="RefSeq" id="WP_118886092.1">
    <property type="nucleotide sequence ID" value="NZ_CP032100.1"/>
</dbReference>
<comment type="catalytic activity">
    <reaction evidence="7">
        <text>2 GTP = 3',3'-c-di-GMP + 2 diphosphate</text>
        <dbReference type="Rhea" id="RHEA:24898"/>
        <dbReference type="ChEBI" id="CHEBI:33019"/>
        <dbReference type="ChEBI" id="CHEBI:37565"/>
        <dbReference type="ChEBI" id="CHEBI:58805"/>
        <dbReference type="EC" id="2.7.7.65"/>
    </reaction>
</comment>
<dbReference type="PANTHER" id="PTHR45138:SF9">
    <property type="entry name" value="DIGUANYLATE CYCLASE DGCM-RELATED"/>
    <property type="match status" value="1"/>
</dbReference>
<keyword evidence="4 8" id="KW-0812">Transmembrane</keyword>
<evidence type="ECO:0000313" key="11">
    <source>
        <dbReference type="Proteomes" id="UP000263040"/>
    </source>
</evidence>
<dbReference type="Pfam" id="PF02743">
    <property type="entry name" value="dCache_1"/>
    <property type="match status" value="1"/>
</dbReference>
<keyword evidence="3" id="KW-1003">Cell membrane</keyword>
<keyword evidence="11" id="KW-1185">Reference proteome</keyword>
<dbReference type="InterPro" id="IPR029787">
    <property type="entry name" value="Nucleotide_cyclase"/>
</dbReference>
<feature type="transmembrane region" description="Helical" evidence="8">
    <location>
        <begin position="283"/>
        <end position="306"/>
    </location>
</feature>
<evidence type="ECO:0000256" key="6">
    <source>
        <dbReference type="ARBA" id="ARBA00023136"/>
    </source>
</evidence>
<organism evidence="10 11">
    <name type="scientific">Arcobacter suis CECT 7833</name>
    <dbReference type="NCBI Taxonomy" id="663365"/>
    <lineage>
        <taxon>Bacteria</taxon>
        <taxon>Pseudomonadati</taxon>
        <taxon>Campylobacterota</taxon>
        <taxon>Epsilonproteobacteria</taxon>
        <taxon>Campylobacterales</taxon>
        <taxon>Arcobacteraceae</taxon>
        <taxon>Arcobacter</taxon>
    </lineage>
</organism>
<dbReference type="CDD" id="cd01949">
    <property type="entry name" value="GGDEF"/>
    <property type="match status" value="1"/>
</dbReference>
<dbReference type="Gene3D" id="3.30.70.270">
    <property type="match status" value="1"/>
</dbReference>
<feature type="transmembrane region" description="Helical" evidence="8">
    <location>
        <begin position="7"/>
        <end position="29"/>
    </location>
</feature>
<dbReference type="SMART" id="SM00267">
    <property type="entry name" value="GGDEF"/>
    <property type="match status" value="1"/>
</dbReference>
<reference evidence="10 11" key="1">
    <citation type="submission" date="2018-08" db="EMBL/GenBank/DDBJ databases">
        <title>Complete genome of the Arcobacter suis type strain LMG 26152.</title>
        <authorList>
            <person name="Miller W.G."/>
            <person name="Yee E."/>
            <person name="Bono J.L."/>
        </authorList>
    </citation>
    <scope>NUCLEOTIDE SEQUENCE [LARGE SCALE GENOMIC DNA]</scope>
    <source>
        <strain evidence="10 11">CECT 7833</strain>
    </source>
</reference>
<evidence type="ECO:0000256" key="1">
    <source>
        <dbReference type="ARBA" id="ARBA00004651"/>
    </source>
</evidence>
<accession>A0AAD0WQ89</accession>
<gene>
    <name evidence="10" type="ORF">ASUIS_1062</name>
</gene>
<feature type="domain" description="GGDEF" evidence="9">
    <location>
        <begin position="347"/>
        <end position="478"/>
    </location>
</feature>
<dbReference type="Gene3D" id="3.30.450.20">
    <property type="entry name" value="PAS domain"/>
    <property type="match status" value="1"/>
</dbReference>
<dbReference type="InterPro" id="IPR043128">
    <property type="entry name" value="Rev_trsase/Diguanyl_cyclase"/>
</dbReference>
<dbReference type="PANTHER" id="PTHR45138">
    <property type="entry name" value="REGULATORY COMPONENTS OF SENSORY TRANSDUCTION SYSTEM"/>
    <property type="match status" value="1"/>
</dbReference>
<comment type="subcellular location">
    <subcellularLocation>
        <location evidence="1">Cell membrane</location>
        <topology evidence="1">Multi-pass membrane protein</topology>
    </subcellularLocation>
</comment>
<dbReference type="PROSITE" id="PS50887">
    <property type="entry name" value="GGDEF"/>
    <property type="match status" value="1"/>
</dbReference>
<dbReference type="GO" id="GO:0005886">
    <property type="term" value="C:plasma membrane"/>
    <property type="evidence" value="ECO:0007669"/>
    <property type="project" value="UniProtKB-SubCell"/>
</dbReference>
<sequence>MNSKYKIVILISLLLITLSISITFINYFVSLNSTEKHLKTQSLPLSLDNIYTEIQKHIIEPYLVSSMMANDTFVQDWILNDEVNNHKIKEYLDAVKNKYAMFATFLVSEKSGNYYTQDGLLEKIEKENPNNSWYFKFKHIQESHEINLDFNKNLSNSLIMFINYKIFDKKYSYIGATGVALKISYINDMLKTFRQKYHFRVYFLDEKGDIVLSERDIIHEKNIDELPNLRKYKNEIISKEPLNLEYENNNKKILLNTKYIPELNLYLLVEANLDDFITDVKDIFYINLFVSLFFTFFVTVIIIYVIRKYNKKLEHLADNDLLTNVNNRRVFNSKLEHSILIHQRHNQSMNLLFLDIDNFKDINDKFGHATGDKALIRIASILKNNIRKSDLLARWGGEEFVIAYVNSSFEDSLIATEKLKNLIENDYILKELNQSIITASFGLTALKNDDNMDDLINRADMAMYESKNNGKNKISIIN</sequence>
<evidence type="ECO:0000256" key="5">
    <source>
        <dbReference type="ARBA" id="ARBA00022989"/>
    </source>
</evidence>
<protein>
    <recommendedName>
        <fullName evidence="2">diguanylate cyclase</fullName>
        <ecNumber evidence="2">2.7.7.65</ecNumber>
    </recommendedName>
</protein>
<dbReference type="AlphaFoldDB" id="A0AAD0WQ89"/>
<dbReference type="EC" id="2.7.7.65" evidence="2"/>
<dbReference type="FunFam" id="3.30.70.270:FF:000001">
    <property type="entry name" value="Diguanylate cyclase domain protein"/>
    <property type="match status" value="1"/>
</dbReference>
<dbReference type="SUPFAM" id="SSF55073">
    <property type="entry name" value="Nucleotide cyclase"/>
    <property type="match status" value="1"/>
</dbReference>
<keyword evidence="5 8" id="KW-1133">Transmembrane helix</keyword>
<dbReference type="InterPro" id="IPR000160">
    <property type="entry name" value="GGDEF_dom"/>
</dbReference>
<dbReference type="Proteomes" id="UP000263040">
    <property type="component" value="Chromosome"/>
</dbReference>
<evidence type="ECO:0000256" key="8">
    <source>
        <dbReference type="SAM" id="Phobius"/>
    </source>
</evidence>
<dbReference type="Pfam" id="PF00990">
    <property type="entry name" value="GGDEF"/>
    <property type="match status" value="1"/>
</dbReference>
<evidence type="ECO:0000256" key="4">
    <source>
        <dbReference type="ARBA" id="ARBA00022692"/>
    </source>
</evidence>
<keyword evidence="6 8" id="KW-0472">Membrane</keyword>
<dbReference type="InterPro" id="IPR050469">
    <property type="entry name" value="Diguanylate_Cyclase"/>
</dbReference>
<dbReference type="NCBIfam" id="TIGR00254">
    <property type="entry name" value="GGDEF"/>
    <property type="match status" value="1"/>
</dbReference>